<dbReference type="Proteomes" id="UP000038204">
    <property type="component" value="Unassembled WGS sequence"/>
</dbReference>
<evidence type="ECO:0000313" key="2">
    <source>
        <dbReference type="Proteomes" id="UP000038204"/>
    </source>
</evidence>
<dbReference type="EMBL" id="CQBK01000019">
    <property type="protein sequence ID" value="CNI20291.1"/>
    <property type="molecule type" value="Genomic_DNA"/>
</dbReference>
<accession>A0A0T9QP68</accession>
<evidence type="ECO:0000313" key="1">
    <source>
        <dbReference type="EMBL" id="CNI20291.1"/>
    </source>
</evidence>
<reference evidence="1 2" key="1">
    <citation type="submission" date="2015-03" db="EMBL/GenBank/DDBJ databases">
        <authorList>
            <person name="Murphy D."/>
        </authorList>
    </citation>
    <scope>NUCLEOTIDE SEQUENCE [LARGE SCALE GENOMIC DNA]</scope>
    <source>
        <strain evidence="1 2">Y233</strain>
    </source>
</reference>
<name>A0A0T9QP68_9GAMM</name>
<proteinExistence type="predicted"/>
<gene>
    <name evidence="1" type="ORF">ERS008667_02720</name>
</gene>
<dbReference type="AlphaFoldDB" id="A0A0T9QP68"/>
<organism evidence="1 2">
    <name type="scientific">Yersinia similis</name>
    <dbReference type="NCBI Taxonomy" id="367190"/>
    <lineage>
        <taxon>Bacteria</taxon>
        <taxon>Pseudomonadati</taxon>
        <taxon>Pseudomonadota</taxon>
        <taxon>Gammaproteobacteria</taxon>
        <taxon>Enterobacterales</taxon>
        <taxon>Yersiniaceae</taxon>
        <taxon>Yersinia</taxon>
    </lineage>
</organism>
<protein>
    <submittedName>
        <fullName evidence="1">Uncharacterized protein</fullName>
    </submittedName>
</protein>
<sequence>MFVFIIIVFLVKYKIINSCEMYHLKFNIPVVENPVKCYFNLLLAFITKNTFSSLASWNQPISPPLQEDRLKTNLSSEISFAQ</sequence>